<dbReference type="Proteomes" id="UP000680045">
    <property type="component" value="Unassembled WGS sequence"/>
</dbReference>
<dbReference type="GO" id="GO:0016763">
    <property type="term" value="F:pentosyltransferase activity"/>
    <property type="evidence" value="ECO:0007669"/>
    <property type="project" value="InterPro"/>
</dbReference>
<name>A0A941FKI1_9BACI</name>
<evidence type="ECO:0000313" key="2">
    <source>
        <dbReference type="Proteomes" id="UP000680045"/>
    </source>
</evidence>
<comment type="caution">
    <text evidence="1">The sequence shown here is derived from an EMBL/GenBank/DDBJ whole genome shotgun (WGS) entry which is preliminary data.</text>
</comment>
<dbReference type="EMBL" id="JAGTPW010000050">
    <property type="protein sequence ID" value="MBR8645759.1"/>
    <property type="molecule type" value="Genomic_DNA"/>
</dbReference>
<dbReference type="InterPro" id="IPR037128">
    <property type="entry name" value="Quinolinate_PRibosylTase_N_sf"/>
</dbReference>
<protein>
    <submittedName>
        <fullName evidence="1">Uncharacterized protein</fullName>
    </submittedName>
</protein>
<dbReference type="Gene3D" id="3.90.1170.20">
    <property type="entry name" value="Quinolinate phosphoribosyl transferase, N-terminal domain"/>
    <property type="match status" value="1"/>
</dbReference>
<dbReference type="AlphaFoldDB" id="A0A941FKI1"/>
<proteinExistence type="predicted"/>
<reference evidence="1" key="1">
    <citation type="submission" date="2021-04" db="EMBL/GenBank/DDBJ databases">
        <title>Whole genome sequencing of Enterococci isolates from hospitalized patients.</title>
        <authorList>
            <person name="Ogoti B.M."/>
            <person name="Onyambu F.G."/>
        </authorList>
    </citation>
    <scope>NUCLEOTIDE SEQUENCE</scope>
    <source>
        <strain evidence="1">242</strain>
    </source>
</reference>
<organism evidence="1 2">
    <name type="scientific">Peribacillus frigoritolerans</name>
    <dbReference type="NCBI Taxonomy" id="450367"/>
    <lineage>
        <taxon>Bacteria</taxon>
        <taxon>Bacillati</taxon>
        <taxon>Bacillota</taxon>
        <taxon>Bacilli</taxon>
        <taxon>Bacillales</taxon>
        <taxon>Bacillaceae</taxon>
        <taxon>Peribacillus</taxon>
    </lineage>
</organism>
<dbReference type="SUPFAM" id="SSF54675">
    <property type="entry name" value="Nicotinate/Quinolinate PRTase N-terminal domain-like"/>
    <property type="match status" value="1"/>
</dbReference>
<gene>
    <name evidence="1" type="ORF">KEH51_22435</name>
</gene>
<evidence type="ECO:0000313" key="1">
    <source>
        <dbReference type="EMBL" id="MBR8645759.1"/>
    </source>
</evidence>
<sequence length="41" mass="4652">MLDEQIEVFLFVQDGEVFEEGQQLAKMTGDMASLLKGNRSF</sequence>
<accession>A0A941FKI1</accession>